<evidence type="ECO:0000313" key="3">
    <source>
        <dbReference type="Proteomes" id="UP000683360"/>
    </source>
</evidence>
<dbReference type="Gene3D" id="2.60.40.10">
    <property type="entry name" value="Immunoglobulins"/>
    <property type="match status" value="1"/>
</dbReference>
<reference evidence="2" key="1">
    <citation type="submission" date="2021-03" db="EMBL/GenBank/DDBJ databases">
        <authorList>
            <person name="Bekaert M."/>
        </authorList>
    </citation>
    <scope>NUCLEOTIDE SEQUENCE</scope>
</reference>
<dbReference type="OrthoDB" id="6186928at2759"/>
<name>A0A8S3VR69_MYTED</name>
<gene>
    <name evidence="2" type="ORF">MEDL_68196</name>
</gene>
<protein>
    <submittedName>
        <fullName evidence="2">Uncharacterized protein</fullName>
    </submittedName>
</protein>
<sequence>MALNRSSITFETIAVYIPDRIPRLTLNGQYLKGRVTLTTITQSSMKAAMTFDQLMCIDDTSYKLPPSKPDSVSIVHTPLDPSLNEIETYSEFQTAKQNSTADYDTTTSGPSNNDIRHRITMYSVEQRTSAQDIAKGDNIKVVCTGYVGKPAAKHVFEMYLNGKIVPMQYTVTSTSISDMSENCSYYRTSNITFQMTAKDNNAVIRCIVNSSIEEPDLYVDTEPIQVYCKYILMQ</sequence>
<proteinExistence type="predicted"/>
<evidence type="ECO:0000313" key="2">
    <source>
        <dbReference type="EMBL" id="CAG2256933.1"/>
    </source>
</evidence>
<feature type="compositionally biased region" description="Polar residues" evidence="1">
    <location>
        <begin position="94"/>
        <end position="113"/>
    </location>
</feature>
<organism evidence="2 3">
    <name type="scientific">Mytilus edulis</name>
    <name type="common">Blue mussel</name>
    <dbReference type="NCBI Taxonomy" id="6550"/>
    <lineage>
        <taxon>Eukaryota</taxon>
        <taxon>Metazoa</taxon>
        <taxon>Spiralia</taxon>
        <taxon>Lophotrochozoa</taxon>
        <taxon>Mollusca</taxon>
        <taxon>Bivalvia</taxon>
        <taxon>Autobranchia</taxon>
        <taxon>Pteriomorphia</taxon>
        <taxon>Mytilida</taxon>
        <taxon>Mytiloidea</taxon>
        <taxon>Mytilidae</taxon>
        <taxon>Mytilinae</taxon>
        <taxon>Mytilus</taxon>
    </lineage>
</organism>
<dbReference type="EMBL" id="CAJPWZ010003318">
    <property type="protein sequence ID" value="CAG2256933.1"/>
    <property type="molecule type" value="Genomic_DNA"/>
</dbReference>
<dbReference type="AlphaFoldDB" id="A0A8S3VR69"/>
<keyword evidence="3" id="KW-1185">Reference proteome</keyword>
<comment type="caution">
    <text evidence="2">The sequence shown here is derived from an EMBL/GenBank/DDBJ whole genome shotgun (WGS) entry which is preliminary data.</text>
</comment>
<dbReference type="Proteomes" id="UP000683360">
    <property type="component" value="Unassembled WGS sequence"/>
</dbReference>
<dbReference type="InterPro" id="IPR013783">
    <property type="entry name" value="Ig-like_fold"/>
</dbReference>
<evidence type="ECO:0000256" key="1">
    <source>
        <dbReference type="SAM" id="MobiDB-lite"/>
    </source>
</evidence>
<feature type="region of interest" description="Disordered" evidence="1">
    <location>
        <begin position="94"/>
        <end position="114"/>
    </location>
</feature>
<accession>A0A8S3VR69</accession>